<dbReference type="Proteomes" id="UP001255917">
    <property type="component" value="Unassembled WGS sequence"/>
</dbReference>
<evidence type="ECO:0000313" key="2">
    <source>
        <dbReference type="Proteomes" id="UP001255917"/>
    </source>
</evidence>
<organism evidence="1 2">
    <name type="scientific">Halomonas saccharevitans</name>
    <dbReference type="NCBI Taxonomy" id="416872"/>
    <lineage>
        <taxon>Bacteria</taxon>
        <taxon>Pseudomonadati</taxon>
        <taxon>Pseudomonadota</taxon>
        <taxon>Gammaproteobacteria</taxon>
        <taxon>Oceanospirillales</taxon>
        <taxon>Halomonadaceae</taxon>
        <taxon>Halomonas</taxon>
    </lineage>
</organism>
<keyword evidence="2" id="KW-1185">Reference proteome</keyword>
<evidence type="ECO:0000313" key="1">
    <source>
        <dbReference type="EMBL" id="MDT8879423.1"/>
    </source>
</evidence>
<protein>
    <submittedName>
        <fullName evidence="1">Uncharacterized protein</fullName>
    </submittedName>
</protein>
<sequence>MVIETAVFSSENNAVVDLREKLRAMPAIQEVSATLYAFLEVEDEFESLYSNGQATSAWALKVFSTGNYVLHYVASDRNPLKECFDSRYENTAGYIRGEIETMEELSEKEERTSLCIEEAQREMMERYGEEEVMNVQFDDEDKRVAEKVIGIAKLVASD</sequence>
<comment type="caution">
    <text evidence="1">The sequence shown here is derived from an EMBL/GenBank/DDBJ whole genome shotgun (WGS) entry which is preliminary data.</text>
</comment>
<proteinExistence type="predicted"/>
<name>A0ABU3NE14_9GAMM</name>
<reference evidence="2" key="1">
    <citation type="submission" date="2023-07" db="EMBL/GenBank/DDBJ databases">
        <title>Substrates and metabolic shifts associated with increased methane emissions in unrestored hypersaline salterns.</title>
        <authorList>
            <person name="Bueno De Mesquita C.P."/>
            <person name="Tringe S.G."/>
        </authorList>
    </citation>
    <scope>NUCLEOTIDE SEQUENCE [LARGE SCALE GENOMIC DNA]</scope>
    <source>
        <strain evidence="2">I4</strain>
    </source>
</reference>
<gene>
    <name evidence="1" type="ORF">RSO68_08070</name>
</gene>
<dbReference type="RefSeq" id="WP_315586214.1">
    <property type="nucleotide sequence ID" value="NZ_JAVXUR010000003.1"/>
</dbReference>
<accession>A0ABU3NE14</accession>
<dbReference type="EMBL" id="JAVXUR010000003">
    <property type="protein sequence ID" value="MDT8879423.1"/>
    <property type="molecule type" value="Genomic_DNA"/>
</dbReference>